<dbReference type="InterPro" id="IPR013783">
    <property type="entry name" value="Ig-like_fold"/>
</dbReference>
<dbReference type="Gene3D" id="3.40.50.1700">
    <property type="entry name" value="Glycoside hydrolase family 3 C-terminal domain"/>
    <property type="match status" value="1"/>
</dbReference>
<evidence type="ECO:0000313" key="5">
    <source>
        <dbReference type="Proteomes" id="UP000198661"/>
    </source>
</evidence>
<dbReference type="OrthoDB" id="9805821at2"/>
<dbReference type="PANTHER" id="PTHR42715:SF10">
    <property type="entry name" value="BETA-GLUCOSIDASE"/>
    <property type="match status" value="1"/>
</dbReference>
<name>A0A1I2KE01_9BACL</name>
<dbReference type="InterPro" id="IPR002772">
    <property type="entry name" value="Glyco_hydro_3_C"/>
</dbReference>
<evidence type="ECO:0000256" key="2">
    <source>
        <dbReference type="ARBA" id="ARBA00022801"/>
    </source>
</evidence>
<dbReference type="AlphaFoldDB" id="A0A1I2KE01"/>
<dbReference type="InterPro" id="IPR001764">
    <property type="entry name" value="Glyco_hydro_3_N"/>
</dbReference>
<feature type="domain" description="Fibronectin type III-like" evidence="3">
    <location>
        <begin position="676"/>
        <end position="747"/>
    </location>
</feature>
<proteinExistence type="inferred from homology"/>
<dbReference type="PANTHER" id="PTHR42715">
    <property type="entry name" value="BETA-GLUCOSIDASE"/>
    <property type="match status" value="1"/>
</dbReference>
<keyword evidence="2" id="KW-0378">Hydrolase</keyword>
<evidence type="ECO:0000313" key="4">
    <source>
        <dbReference type="EMBL" id="SFF63146.1"/>
    </source>
</evidence>
<gene>
    <name evidence="4" type="ORF">SAMN04488025_10144</name>
</gene>
<keyword evidence="5" id="KW-1185">Reference proteome</keyword>
<dbReference type="Gene3D" id="2.60.40.10">
    <property type="entry name" value="Immunoglobulins"/>
    <property type="match status" value="1"/>
</dbReference>
<dbReference type="Proteomes" id="UP000198661">
    <property type="component" value="Unassembled WGS sequence"/>
</dbReference>
<dbReference type="InterPro" id="IPR026891">
    <property type="entry name" value="Fn3-like"/>
</dbReference>
<evidence type="ECO:0000256" key="1">
    <source>
        <dbReference type="ARBA" id="ARBA00005336"/>
    </source>
</evidence>
<dbReference type="SMART" id="SM01217">
    <property type="entry name" value="Fn3_like"/>
    <property type="match status" value="1"/>
</dbReference>
<dbReference type="Pfam" id="PF01915">
    <property type="entry name" value="Glyco_hydro_3_C"/>
    <property type="match status" value="1"/>
</dbReference>
<dbReference type="SUPFAM" id="SSF52279">
    <property type="entry name" value="Beta-D-glucan exohydrolase, C-terminal domain"/>
    <property type="match status" value="1"/>
</dbReference>
<dbReference type="STRING" id="201973.SAMN04488025_10144"/>
<sequence length="787" mass="85600">MPGKSKCALSLMTAVMLVMVFAVGPYAFANEKNVRLEDESSIPELLKVMTLEEKALLLAGDWDSQKLKGAAGSTTGDLYEKYGIPATSLPDGPAGVRIDPLPGGTAPDGTPLTRYATQFPNASARASTWNLDLLNKVGRSIGKELRYFGGDLWLAPAMNIHRHPLNGRNFEYYSEDPLLSGKASAAEVKGLQSQRVGATIKHFAANNQENSRRNLPTNVSQRALREIYLRGFEIAVKEAKPWAIMTAYNQINGVSPPQNPELITTIARKEWGFDGIVMTDWGGQGNASYWEPQPGNNAYSSMVKAGTDLSMPSGSPEAIIEGYQKGFLTMEEIDAAVARILKYVLKTPAFEGVQPSTDHNKYAEENEQVAYDTAVEGMVILKNEKVKGKKALPITGGTIGTIGNATNNLVRGGAGSGNVNVDPSKLVHLAQALKEEGAKVIDATEFDYPQVDSILPVGGLGGDPAFKEMKPSKEQLAKDIVDKSDSVIMTIRRGSAEGVDVQAEKGAYYLSDAEQYLIDTASELCRKAKKPFIVVLSTGAPIEMESWKDKADAILLAWETGTVLGKPIAAVLTGKENPSGKLSTTFPIDIKGKAPNGRPYVPSTTFGENPVTYHEGIYVGYRYYDTFNVPVSYEFGYGKNYSDFSYSKPKLSSKKFNQSIKVSVDVKNTSNVPGKEVVQVYVGAPGKALHKPVKELKAFGKTRELGKNERQTLTFTLDARSLASFDEKRSAWVVEPGKYTVYIGASSKDIKHTLHFTVDKEILVEKVNDVLKPVTDIGEIVPPKKNK</sequence>
<accession>A0A1I2KE01</accession>
<dbReference type="FunFam" id="2.60.40.10:FF:000495">
    <property type="entry name" value="Periplasmic beta-glucosidase"/>
    <property type="match status" value="1"/>
</dbReference>
<dbReference type="GO" id="GO:0005975">
    <property type="term" value="P:carbohydrate metabolic process"/>
    <property type="evidence" value="ECO:0007669"/>
    <property type="project" value="InterPro"/>
</dbReference>
<dbReference type="Pfam" id="PF00933">
    <property type="entry name" value="Glyco_hydro_3"/>
    <property type="match status" value="1"/>
</dbReference>
<dbReference type="InterPro" id="IPR017853">
    <property type="entry name" value="GH"/>
</dbReference>
<protein>
    <submittedName>
        <fullName evidence="4">Beta-glucosidase</fullName>
    </submittedName>
</protein>
<dbReference type="Pfam" id="PF14310">
    <property type="entry name" value="Fn3-like"/>
    <property type="match status" value="1"/>
</dbReference>
<dbReference type="PRINTS" id="PR00133">
    <property type="entry name" value="GLHYDRLASE3"/>
</dbReference>
<dbReference type="Gene3D" id="3.20.20.300">
    <property type="entry name" value="Glycoside hydrolase, family 3, N-terminal domain"/>
    <property type="match status" value="1"/>
</dbReference>
<reference evidence="4 5" key="1">
    <citation type="submission" date="2016-10" db="EMBL/GenBank/DDBJ databases">
        <authorList>
            <person name="de Groot N.N."/>
        </authorList>
    </citation>
    <scope>NUCLEOTIDE SEQUENCE [LARGE SCALE GENOMIC DNA]</scope>
    <source>
        <strain evidence="4 5">DSM 44945</strain>
    </source>
</reference>
<organism evidence="4 5">
    <name type="scientific">Planifilum fulgidum</name>
    <dbReference type="NCBI Taxonomy" id="201973"/>
    <lineage>
        <taxon>Bacteria</taxon>
        <taxon>Bacillati</taxon>
        <taxon>Bacillota</taxon>
        <taxon>Bacilli</taxon>
        <taxon>Bacillales</taxon>
        <taxon>Thermoactinomycetaceae</taxon>
        <taxon>Planifilum</taxon>
    </lineage>
</organism>
<dbReference type="InterPro" id="IPR036881">
    <property type="entry name" value="Glyco_hydro_3_C_sf"/>
</dbReference>
<dbReference type="GO" id="GO:0008422">
    <property type="term" value="F:beta-glucosidase activity"/>
    <property type="evidence" value="ECO:0007669"/>
    <property type="project" value="UniProtKB-ARBA"/>
</dbReference>
<comment type="similarity">
    <text evidence="1">Belongs to the glycosyl hydrolase 3 family.</text>
</comment>
<evidence type="ECO:0000259" key="3">
    <source>
        <dbReference type="SMART" id="SM01217"/>
    </source>
</evidence>
<dbReference type="InterPro" id="IPR036962">
    <property type="entry name" value="Glyco_hydro_3_N_sf"/>
</dbReference>
<dbReference type="EMBL" id="FOOK01000001">
    <property type="protein sequence ID" value="SFF63146.1"/>
    <property type="molecule type" value="Genomic_DNA"/>
</dbReference>
<dbReference type="SUPFAM" id="SSF51445">
    <property type="entry name" value="(Trans)glycosidases"/>
    <property type="match status" value="1"/>
</dbReference>
<dbReference type="InterPro" id="IPR050288">
    <property type="entry name" value="Cellulose_deg_GH3"/>
</dbReference>